<keyword evidence="3" id="KW-1185">Reference proteome</keyword>
<evidence type="ECO:0000313" key="2">
    <source>
        <dbReference type="EMBL" id="QHS01671.1"/>
    </source>
</evidence>
<sequence>MKTYKEFVKLNEDMVAGDAGGNPQNIASGTTSGAVVNKGPEQIPSKKQKSKKSEEV</sequence>
<protein>
    <recommendedName>
        <fullName evidence="4">Major capsid domain-containing protein</fullName>
    </recommendedName>
</protein>
<evidence type="ECO:0008006" key="4">
    <source>
        <dbReference type="Google" id="ProtNLM"/>
    </source>
</evidence>
<feature type="compositionally biased region" description="Polar residues" evidence="1">
    <location>
        <begin position="22"/>
        <end position="34"/>
    </location>
</feature>
<dbReference type="EMBL" id="MN882610">
    <property type="protein sequence ID" value="QHS01671.1"/>
    <property type="molecule type" value="Genomic_DNA"/>
</dbReference>
<dbReference type="Proteomes" id="UP000465071">
    <property type="component" value="Segment"/>
</dbReference>
<organism evidence="2 3">
    <name type="scientific">Enterobacter phage vB_EclM_CIP9</name>
    <dbReference type="NCBI Taxonomy" id="2696340"/>
    <lineage>
        <taxon>Viruses</taxon>
        <taxon>Duplodnaviria</taxon>
        <taxon>Heunggongvirae</taxon>
        <taxon>Uroviricota</taxon>
        <taxon>Caudoviricetes</taxon>
        <taxon>Pantevenvirales</taxon>
        <taxon>Straboviridae</taxon>
        <taxon>Tevenvirinae</taxon>
        <taxon>Kanagawavirus</taxon>
        <taxon>Kanagawavirus cipnine</taxon>
    </lineage>
</organism>
<evidence type="ECO:0000313" key="3">
    <source>
        <dbReference type="Proteomes" id="UP000465071"/>
    </source>
</evidence>
<name>A0A6B9XXG7_9CAUD</name>
<evidence type="ECO:0000256" key="1">
    <source>
        <dbReference type="SAM" id="MobiDB-lite"/>
    </source>
</evidence>
<reference evidence="3" key="1">
    <citation type="submission" date="2019-12" db="EMBL/GenBank/DDBJ databases">
        <authorList>
            <person name="Wang K."/>
            <person name="Tamayo M.G."/>
            <person name="Penner T.V."/>
            <person name="Cook B.W.M."/>
            <person name="Court D.A."/>
            <person name="Theriault S.S."/>
        </authorList>
    </citation>
    <scope>NUCLEOTIDE SEQUENCE [LARGE SCALE GENOMIC DNA]</scope>
</reference>
<feature type="region of interest" description="Disordered" evidence="1">
    <location>
        <begin position="16"/>
        <end position="56"/>
    </location>
</feature>
<proteinExistence type="predicted"/>
<accession>A0A6B9XXG7</accession>
<gene>
    <name evidence="2" type="ORF">CPT_CIP9_135</name>
</gene>